<name>A0A2T0T340_9BACT</name>
<dbReference type="EMBL" id="PVTE01000007">
    <property type="protein sequence ID" value="PRY40076.1"/>
    <property type="molecule type" value="Genomic_DNA"/>
</dbReference>
<evidence type="ECO:0000313" key="5">
    <source>
        <dbReference type="EMBL" id="PRY40076.1"/>
    </source>
</evidence>
<keyword evidence="6" id="KW-1185">Reference proteome</keyword>
<feature type="transmembrane region" description="Helical" evidence="4">
    <location>
        <begin position="329"/>
        <end position="350"/>
    </location>
</feature>
<keyword evidence="2" id="KW-0328">Glycosyltransferase</keyword>
<sequence>MLILSFVYAALLLYLGLSVLYLTVFAVAGRFGGTDDVDPQAIPTVYRKIGVLIPAYKEDAVIIESVQANLRQQYPADRFELIVIADSIQPAVLTQLAQLPIRIIPVSFETSTVSKAINAALAQIPAGQYDVLMVADADNHMAPDFLSRINLAFEQGWQAVQGHRVAKNTNTSVAVLDAISEEISNHLFRQGSRALGLASSIIGSGMAFEPELMRAGMAKLHTMGGYDKELEMNIVMAGRSIGYLADAYIYDEKVASKAVFENQRTRWIAAQWQFLTNYFRPGLRELAAGRMMSGFKLIQAMVLPRVMLLGVLTLLSALSLLATRPFFQLTAPVLLLVFGFSLVISVPNYLWKRLTVRELLLLPMLMLRFARAALNMRKAFRRFMHTPHTGTPDVQLQSNKSV</sequence>
<keyword evidence="3 5" id="KW-0808">Transferase</keyword>
<evidence type="ECO:0000256" key="4">
    <source>
        <dbReference type="SAM" id="Phobius"/>
    </source>
</evidence>
<dbReference type="Proteomes" id="UP000238375">
    <property type="component" value="Unassembled WGS sequence"/>
</dbReference>
<organism evidence="5 6">
    <name type="scientific">Spirosoma oryzae</name>
    <dbReference type="NCBI Taxonomy" id="1469603"/>
    <lineage>
        <taxon>Bacteria</taxon>
        <taxon>Pseudomonadati</taxon>
        <taxon>Bacteroidota</taxon>
        <taxon>Cytophagia</taxon>
        <taxon>Cytophagales</taxon>
        <taxon>Cytophagaceae</taxon>
        <taxon>Spirosoma</taxon>
    </lineage>
</organism>
<keyword evidence="4" id="KW-0472">Membrane</keyword>
<reference evidence="5 6" key="1">
    <citation type="submission" date="2018-03" db="EMBL/GenBank/DDBJ databases">
        <title>Genomic Encyclopedia of Archaeal and Bacterial Type Strains, Phase II (KMG-II): from individual species to whole genera.</title>
        <authorList>
            <person name="Goeker M."/>
        </authorList>
    </citation>
    <scope>NUCLEOTIDE SEQUENCE [LARGE SCALE GENOMIC DNA]</scope>
    <source>
        <strain evidence="5 6">DSM 28354</strain>
    </source>
</reference>
<dbReference type="RefSeq" id="WP_211300839.1">
    <property type="nucleotide sequence ID" value="NZ_PVTE01000007.1"/>
</dbReference>
<proteinExistence type="inferred from homology"/>
<dbReference type="PANTHER" id="PTHR43630">
    <property type="entry name" value="POLY-BETA-1,6-N-ACETYL-D-GLUCOSAMINE SYNTHASE"/>
    <property type="match status" value="1"/>
</dbReference>
<keyword evidence="4" id="KW-0812">Transmembrane</keyword>
<evidence type="ECO:0000256" key="2">
    <source>
        <dbReference type="ARBA" id="ARBA00022676"/>
    </source>
</evidence>
<dbReference type="Pfam" id="PF13641">
    <property type="entry name" value="Glyco_tranf_2_3"/>
    <property type="match status" value="1"/>
</dbReference>
<dbReference type="AlphaFoldDB" id="A0A2T0T340"/>
<feature type="transmembrane region" description="Helical" evidence="4">
    <location>
        <begin position="302"/>
        <end position="322"/>
    </location>
</feature>
<dbReference type="Gene3D" id="3.90.550.10">
    <property type="entry name" value="Spore Coat Polysaccharide Biosynthesis Protein SpsA, Chain A"/>
    <property type="match status" value="1"/>
</dbReference>
<comment type="caution">
    <text evidence="5">The sequence shown here is derived from an EMBL/GenBank/DDBJ whole genome shotgun (WGS) entry which is preliminary data.</text>
</comment>
<evidence type="ECO:0000313" key="6">
    <source>
        <dbReference type="Proteomes" id="UP000238375"/>
    </source>
</evidence>
<comment type="similarity">
    <text evidence="1">Belongs to the glycosyltransferase 2 family.</text>
</comment>
<evidence type="ECO:0000256" key="1">
    <source>
        <dbReference type="ARBA" id="ARBA00006739"/>
    </source>
</evidence>
<dbReference type="GO" id="GO:0016757">
    <property type="term" value="F:glycosyltransferase activity"/>
    <property type="evidence" value="ECO:0007669"/>
    <property type="project" value="UniProtKB-KW"/>
</dbReference>
<dbReference type="InterPro" id="IPR029044">
    <property type="entry name" value="Nucleotide-diphossugar_trans"/>
</dbReference>
<protein>
    <submittedName>
        <fullName evidence="5">Cellulose synthase/poly-beta-1,6-N-acetylglucosamine synthase-like glycosyltransferase</fullName>
    </submittedName>
</protein>
<evidence type="ECO:0000256" key="3">
    <source>
        <dbReference type="ARBA" id="ARBA00022679"/>
    </source>
</evidence>
<dbReference type="CDD" id="cd06423">
    <property type="entry name" value="CESA_like"/>
    <property type="match status" value="1"/>
</dbReference>
<accession>A0A2T0T340</accession>
<gene>
    <name evidence="5" type="ORF">CLV58_107170</name>
</gene>
<dbReference type="PANTHER" id="PTHR43630:SF1">
    <property type="entry name" value="POLY-BETA-1,6-N-ACETYL-D-GLUCOSAMINE SYNTHASE"/>
    <property type="match status" value="1"/>
</dbReference>
<dbReference type="SUPFAM" id="SSF53448">
    <property type="entry name" value="Nucleotide-diphospho-sugar transferases"/>
    <property type="match status" value="1"/>
</dbReference>
<keyword evidence="4" id="KW-1133">Transmembrane helix</keyword>